<dbReference type="PANTHER" id="PTHR35392:SF3">
    <property type="entry name" value="ZN(2)-C6 FUNGAL-TYPE DOMAIN-CONTAINING PROTEIN"/>
    <property type="match status" value="1"/>
</dbReference>
<dbReference type="Proteomes" id="UP001396898">
    <property type="component" value="Unassembled WGS sequence"/>
</dbReference>
<comment type="caution">
    <text evidence="1">The sequence shown here is derived from an EMBL/GenBank/DDBJ whole genome shotgun (WGS) entry which is preliminary data.</text>
</comment>
<keyword evidence="2" id="KW-1185">Reference proteome</keyword>
<protein>
    <submittedName>
        <fullName evidence="1">Uncharacterized protein</fullName>
    </submittedName>
</protein>
<name>A0ABR1SBX0_9PEZI</name>
<organism evidence="1 2">
    <name type="scientific">Apiospora marii</name>
    <dbReference type="NCBI Taxonomy" id="335849"/>
    <lineage>
        <taxon>Eukaryota</taxon>
        <taxon>Fungi</taxon>
        <taxon>Dikarya</taxon>
        <taxon>Ascomycota</taxon>
        <taxon>Pezizomycotina</taxon>
        <taxon>Sordariomycetes</taxon>
        <taxon>Xylariomycetidae</taxon>
        <taxon>Amphisphaeriales</taxon>
        <taxon>Apiosporaceae</taxon>
        <taxon>Apiospora</taxon>
    </lineage>
</organism>
<dbReference type="InterPro" id="IPR052973">
    <property type="entry name" value="Fungal_sec-metab_reg_TF"/>
</dbReference>
<dbReference type="PANTHER" id="PTHR35392">
    <property type="entry name" value="ZN(II)2CYS6 TRANSCRIPTION FACTOR (EUROFUNG)-RELATED-RELATED"/>
    <property type="match status" value="1"/>
</dbReference>
<sequence length="621" mass="70144">MKLHSQLSEEGESSYAEAIPFAQQYSEDQLHQAAVILCIPVQHLTDRLNSESHVPVPDVSSSMTFTRTELDNGASGLFLEQQSNHASTNVQQDKDCHHPTLGLSNWMDPLLPDQQVPSEWILDTFDCNNQIQTGACPNLPDDSLVNSRNLTTTTNNQSYNGAALDATQPFTLFASHTTAENQVPSQSANAHEHSRDIIPAQLTEGPIYTQNSMVNTPPPGANLGPLTRVWEVPKRRRARKLKPLGSTPLAQQRSSFGNAGQIRRRRGPFIDNAGCNEGVWKTLDLVDISDWASDERKTIELSPVLMDGSYSVKYKVREFKPVEGDMLEETWTSNGEPHSHKIPPYAIENMEEAASHLRESLDRGIYAYVKTFGWRSNPLLIATYEMAIKQAFNANTIEERRLLMDTLRFWVVCRETSNVARIVNEEQFGILKVDDPQSPWFAYVPIPPILIAQFQCIIYTKFLQPLSRDLLNRLNTMVLSNKRRYWFTLYLVIFVLLHSCSLSTRRNEEFARQISLPVRFANPHAIRAHHNGATILLAHFHFINKGARPFSLLQTKKTLESFAAAAELDQSQMDFLKETSLQVNSQSTAMLDARNALAVGNDLYWISQLYVDDWKPPPTVV</sequence>
<proteinExistence type="predicted"/>
<accession>A0ABR1SBX0</accession>
<gene>
    <name evidence="1" type="ORF">PG991_006339</name>
</gene>
<reference evidence="1 2" key="1">
    <citation type="submission" date="2023-01" db="EMBL/GenBank/DDBJ databases">
        <title>Analysis of 21 Apiospora genomes using comparative genomics revels a genus with tremendous synthesis potential of carbohydrate active enzymes and secondary metabolites.</title>
        <authorList>
            <person name="Sorensen T."/>
        </authorList>
    </citation>
    <scope>NUCLEOTIDE SEQUENCE [LARGE SCALE GENOMIC DNA]</scope>
    <source>
        <strain evidence="1 2">CBS 20057</strain>
    </source>
</reference>
<evidence type="ECO:0000313" key="1">
    <source>
        <dbReference type="EMBL" id="KAK8029283.1"/>
    </source>
</evidence>
<dbReference type="EMBL" id="JAQQWI010000007">
    <property type="protein sequence ID" value="KAK8029283.1"/>
    <property type="molecule type" value="Genomic_DNA"/>
</dbReference>
<evidence type="ECO:0000313" key="2">
    <source>
        <dbReference type="Proteomes" id="UP001396898"/>
    </source>
</evidence>